<dbReference type="Gene3D" id="1.10.390.10">
    <property type="entry name" value="Neutral Protease Domain 2"/>
    <property type="match status" value="1"/>
</dbReference>
<feature type="binding site" evidence="2">
    <location>
        <position position="358"/>
    </location>
    <ligand>
        <name>Zn(2+)</name>
        <dbReference type="ChEBI" id="CHEBI:29105"/>
        <note>catalytic</note>
    </ligand>
</feature>
<dbReference type="AlphaFoldDB" id="A0A7D4B317"/>
<dbReference type="CDD" id="cd09604">
    <property type="entry name" value="M1_APN_like"/>
    <property type="match status" value="1"/>
</dbReference>
<sequence length="481" mass="54858">MIRRFITGWNIGLLACVLMITSLVSVPESHGATNHKVEAAKEKRPLYRIEARYDEAASKVIGHVSVQLPVWEKNMAEVYFHLYPNAFQHWKWGEETKPRKPGYLKVENIQVDQVKADHLVKETLLKVKLPEGGNSNDRVTVSMDYELKLPKGGSRLNKVGKTAFLAQWYPMLAVYDRDGWHTDPYTATGDPFFSQISDFDVTFHVPKGYKVITSADDSKGGSDTTVTLRQTGIRDFAAVLSQDYEVISGKAGKVRVNLWYQKGMEDVVQPLHEVAVDSMKFFCRHFGSYPYNEVDVVLGETGYGIAGMEYPGLVTSVDKIPTRQGMQPAANVVAHELAHQWWYGVVGNDQVKEPWLDEGLTTFSEMLFMHDKMGADEKEWLVKAAERSEAMHKENGITSVEPLYKYPDPVYGLMVYTRPAAMLWNLMDEIGKDKVLEILRTYYDQYRFRIATTVDFIRVANEVSGKDLTDFFNHWLYFNES</sequence>
<feature type="active site" description="Proton donor" evidence="1">
    <location>
        <position position="416"/>
    </location>
</feature>
<organism evidence="4 5">
    <name type="scientific">Kroppenstedtia pulmonis</name>
    <dbReference type="NCBI Taxonomy" id="1380685"/>
    <lineage>
        <taxon>Bacteria</taxon>
        <taxon>Bacillati</taxon>
        <taxon>Bacillota</taxon>
        <taxon>Bacilli</taxon>
        <taxon>Bacillales</taxon>
        <taxon>Thermoactinomycetaceae</taxon>
        <taxon>Kroppenstedtia</taxon>
    </lineage>
</organism>
<protein>
    <submittedName>
        <fullName evidence="4">M1 family metallopeptidase</fullName>
    </submittedName>
</protein>
<feature type="domain" description="Peptidase M1 membrane alanine aminopeptidase" evidence="3">
    <location>
        <begin position="273"/>
        <end position="475"/>
    </location>
</feature>
<feature type="binding site" evidence="2">
    <location>
        <position position="339"/>
    </location>
    <ligand>
        <name>Zn(2+)</name>
        <dbReference type="ChEBI" id="CHEBI:29105"/>
        <note>catalytic</note>
    </ligand>
</feature>
<comment type="cofactor">
    <cofactor evidence="2">
        <name>Zn(2+)</name>
        <dbReference type="ChEBI" id="CHEBI:29105"/>
    </cofactor>
    <text evidence="2">Binds 1 zinc ion per subunit.</text>
</comment>
<keyword evidence="2" id="KW-0479">Metal-binding</keyword>
<dbReference type="InterPro" id="IPR027268">
    <property type="entry name" value="Peptidase_M4/M1_CTD_sf"/>
</dbReference>
<evidence type="ECO:0000313" key="5">
    <source>
        <dbReference type="Proteomes" id="UP000503088"/>
    </source>
</evidence>
<dbReference type="Proteomes" id="UP000503088">
    <property type="component" value="Chromosome"/>
</dbReference>
<dbReference type="RefSeq" id="WP_173223091.1">
    <property type="nucleotide sequence ID" value="NZ_CP048104.1"/>
</dbReference>
<dbReference type="InterPro" id="IPR034015">
    <property type="entry name" value="M1_LTA4H"/>
</dbReference>
<reference evidence="4 5" key="1">
    <citation type="submission" date="2020-01" db="EMBL/GenBank/DDBJ databases">
        <authorList>
            <person name="Gulvik C.A."/>
            <person name="Batra D.G."/>
        </authorList>
    </citation>
    <scope>NUCLEOTIDE SEQUENCE [LARGE SCALE GENOMIC DNA]</scope>
    <source>
        <strain evidence="4 5">W9323</strain>
    </source>
</reference>
<evidence type="ECO:0000256" key="2">
    <source>
        <dbReference type="PIRSR" id="PIRSR634015-3"/>
    </source>
</evidence>
<evidence type="ECO:0000313" key="4">
    <source>
        <dbReference type="EMBL" id="QKG84926.1"/>
    </source>
</evidence>
<feature type="binding site" evidence="2">
    <location>
        <position position="335"/>
    </location>
    <ligand>
        <name>Zn(2+)</name>
        <dbReference type="ChEBI" id="CHEBI:29105"/>
        <note>catalytic</note>
    </ligand>
</feature>
<dbReference type="PANTHER" id="PTHR45726:SF3">
    <property type="entry name" value="LEUKOTRIENE A-4 HYDROLASE"/>
    <property type="match status" value="1"/>
</dbReference>
<accession>A0A7D4B317</accession>
<dbReference type="InterPro" id="IPR014782">
    <property type="entry name" value="Peptidase_M1_dom"/>
</dbReference>
<proteinExistence type="predicted"/>
<keyword evidence="5" id="KW-1185">Reference proteome</keyword>
<dbReference type="KEGG" id="kpul:GXN76_10900"/>
<dbReference type="GO" id="GO:0008270">
    <property type="term" value="F:zinc ion binding"/>
    <property type="evidence" value="ECO:0007669"/>
    <property type="project" value="InterPro"/>
</dbReference>
<gene>
    <name evidence="4" type="ORF">GXN76_10900</name>
</gene>
<dbReference type="EMBL" id="CP048104">
    <property type="protein sequence ID" value="QKG84926.1"/>
    <property type="molecule type" value="Genomic_DNA"/>
</dbReference>
<name>A0A7D4B317_9BACL</name>
<evidence type="ECO:0000259" key="3">
    <source>
        <dbReference type="Pfam" id="PF01433"/>
    </source>
</evidence>
<evidence type="ECO:0000256" key="1">
    <source>
        <dbReference type="PIRSR" id="PIRSR634015-1"/>
    </source>
</evidence>
<feature type="active site" description="Proton acceptor" evidence="1">
    <location>
        <position position="336"/>
    </location>
</feature>
<dbReference type="Pfam" id="PF01433">
    <property type="entry name" value="Peptidase_M1"/>
    <property type="match status" value="1"/>
</dbReference>
<dbReference type="SUPFAM" id="SSF55486">
    <property type="entry name" value="Metalloproteases ('zincins'), catalytic domain"/>
    <property type="match status" value="1"/>
</dbReference>
<dbReference type="GO" id="GO:0008237">
    <property type="term" value="F:metallopeptidase activity"/>
    <property type="evidence" value="ECO:0007669"/>
    <property type="project" value="InterPro"/>
</dbReference>
<dbReference type="PANTHER" id="PTHR45726">
    <property type="entry name" value="LEUKOTRIENE A-4 HYDROLASE"/>
    <property type="match status" value="1"/>
</dbReference>
<keyword evidence="2" id="KW-0862">Zinc</keyword>
<dbReference type="PROSITE" id="PS51257">
    <property type="entry name" value="PROKAR_LIPOPROTEIN"/>
    <property type="match status" value="1"/>
</dbReference>